<accession>A0ABV6IJM8</accession>
<dbReference type="EMBL" id="JBHLXJ010000033">
    <property type="protein sequence ID" value="MFC0351803.1"/>
    <property type="molecule type" value="Genomic_DNA"/>
</dbReference>
<dbReference type="Pfam" id="PF15919">
    <property type="entry name" value="HicB_lk_antitox"/>
    <property type="match status" value="1"/>
</dbReference>
<comment type="caution">
    <text evidence="2">The sequence shown here is derived from an EMBL/GenBank/DDBJ whole genome shotgun (WGS) entry which is preliminary data.</text>
</comment>
<dbReference type="Gene3D" id="3.30.160.250">
    <property type="match status" value="1"/>
</dbReference>
<evidence type="ECO:0000313" key="2">
    <source>
        <dbReference type="EMBL" id="MFC0351803.1"/>
    </source>
</evidence>
<evidence type="ECO:0000259" key="1">
    <source>
        <dbReference type="Pfam" id="PF15919"/>
    </source>
</evidence>
<dbReference type="InterPro" id="IPR031807">
    <property type="entry name" value="HicB-like"/>
</dbReference>
<dbReference type="PANTHER" id="PTHR34504">
    <property type="entry name" value="ANTITOXIN HICB"/>
    <property type="match status" value="1"/>
</dbReference>
<keyword evidence="3" id="KW-1185">Reference proteome</keyword>
<dbReference type="InterPro" id="IPR035069">
    <property type="entry name" value="TTHA1013/TTHA0281-like"/>
</dbReference>
<evidence type="ECO:0000313" key="3">
    <source>
        <dbReference type="Proteomes" id="UP001589844"/>
    </source>
</evidence>
<sequence length="144" mass="16246">MEIAVVIHKDEGSVYGVTVPDVPGCYSSGETIDEAMENVREAIYMHVEYLLETGDQFNIEPSKIEDLTSNPDYQGGIWAFVNVDMAKLDPKPERVNISVPRFVLSKIDDFIKQRHETRSGFLARVATQAIKEESRKAERELVDA</sequence>
<dbReference type="RefSeq" id="WP_390214491.1">
    <property type="nucleotide sequence ID" value="NZ_JBHLXJ010000033.1"/>
</dbReference>
<dbReference type="SUPFAM" id="SSF143100">
    <property type="entry name" value="TTHA1013/TTHA0281-like"/>
    <property type="match status" value="1"/>
</dbReference>
<gene>
    <name evidence="2" type="ORF">ACFFJH_18445</name>
</gene>
<dbReference type="PANTHER" id="PTHR34504:SF2">
    <property type="entry name" value="UPF0150 PROTEIN SSL0259"/>
    <property type="match status" value="1"/>
</dbReference>
<dbReference type="InterPro" id="IPR051404">
    <property type="entry name" value="TA_system_antitoxin"/>
</dbReference>
<proteinExistence type="predicted"/>
<protein>
    <submittedName>
        <fullName evidence="2">Type II toxin-antitoxin system HicB family antitoxin</fullName>
    </submittedName>
</protein>
<dbReference type="Proteomes" id="UP001589844">
    <property type="component" value="Unassembled WGS sequence"/>
</dbReference>
<reference evidence="2 3" key="1">
    <citation type="submission" date="2024-09" db="EMBL/GenBank/DDBJ databases">
        <authorList>
            <person name="Sun Q."/>
            <person name="Mori K."/>
        </authorList>
    </citation>
    <scope>NUCLEOTIDE SEQUENCE [LARGE SCALE GENOMIC DNA]</scope>
    <source>
        <strain evidence="2 3">CCM 8677</strain>
    </source>
</reference>
<name>A0ABV6IJM8_9BURK</name>
<feature type="domain" description="HicB-like antitoxin of toxin-antitoxin system" evidence="1">
    <location>
        <begin position="5"/>
        <end position="126"/>
    </location>
</feature>
<organism evidence="2 3">
    <name type="scientific">Undibacterium danionis</name>
    <dbReference type="NCBI Taxonomy" id="1812100"/>
    <lineage>
        <taxon>Bacteria</taxon>
        <taxon>Pseudomonadati</taxon>
        <taxon>Pseudomonadota</taxon>
        <taxon>Betaproteobacteria</taxon>
        <taxon>Burkholderiales</taxon>
        <taxon>Oxalobacteraceae</taxon>
        <taxon>Undibacterium</taxon>
    </lineage>
</organism>